<keyword evidence="1" id="KW-1133">Transmembrane helix</keyword>
<dbReference type="RefSeq" id="WP_182622159.1">
    <property type="nucleotide sequence ID" value="NZ_JACIUV010000003.1"/>
</dbReference>
<feature type="transmembrane region" description="Helical" evidence="1">
    <location>
        <begin position="50"/>
        <end position="73"/>
    </location>
</feature>
<proteinExistence type="predicted"/>
<comment type="caution">
    <text evidence="3">The sequence shown here is derived from an EMBL/GenBank/DDBJ whole genome shotgun (WGS) entry which is preliminary data.</text>
</comment>
<feature type="domain" description="Bacterial Pleckstrin homology" evidence="2">
    <location>
        <begin position="79"/>
        <end position="182"/>
    </location>
</feature>
<dbReference type="Pfam" id="PF10882">
    <property type="entry name" value="bPH_5"/>
    <property type="match status" value="1"/>
</dbReference>
<evidence type="ECO:0000313" key="4">
    <source>
        <dbReference type="Proteomes" id="UP000550609"/>
    </source>
</evidence>
<feature type="transmembrane region" description="Helical" evidence="1">
    <location>
        <begin position="21"/>
        <end position="38"/>
    </location>
</feature>
<keyword evidence="1" id="KW-0472">Membrane</keyword>
<dbReference type="AlphaFoldDB" id="A0A7W3V0B6"/>
<dbReference type="Proteomes" id="UP000550609">
    <property type="component" value="Unassembled WGS sequence"/>
</dbReference>
<accession>A0A7W3V0B6</accession>
<evidence type="ECO:0000259" key="2">
    <source>
        <dbReference type="Pfam" id="PF10882"/>
    </source>
</evidence>
<sequence>MNPLTGLPDAAQLQRPGKATRLLAFIVVMVLPLGLSTLDPELGKHARFGGAAASIAAIALLLVPLWFGVDWLLRRQQLRWNQQMLQVTSSFYRRSLPLADLELDKARVIDLQEQIDYSPRWKTNGTSLPGLKSGWFRLRNGNKALVALYGKGKVLWLPTRQGFDLLLQPHDPQALLDHLRQLALSTRPA</sequence>
<reference evidence="3 4" key="1">
    <citation type="submission" date="2020-08" db="EMBL/GenBank/DDBJ databases">
        <title>Stenotrophomonas sp. W1S232.</title>
        <authorList>
            <person name="Deng Y."/>
        </authorList>
    </citation>
    <scope>NUCLEOTIDE SEQUENCE [LARGE SCALE GENOMIC DNA]</scope>
    <source>
        <strain evidence="3 4">W1S232</strain>
    </source>
</reference>
<keyword evidence="1" id="KW-0812">Transmembrane</keyword>
<protein>
    <recommendedName>
        <fullName evidence="2">Bacterial Pleckstrin homology domain-containing protein</fullName>
    </recommendedName>
</protein>
<name>A0A7W3V0B6_9GAMM</name>
<dbReference type="InterPro" id="IPR027783">
    <property type="entry name" value="Bacterial_PH-related"/>
</dbReference>
<dbReference type="EMBL" id="JACIUV010000003">
    <property type="protein sequence ID" value="MBB1117056.1"/>
    <property type="molecule type" value="Genomic_DNA"/>
</dbReference>
<evidence type="ECO:0000313" key="3">
    <source>
        <dbReference type="EMBL" id="MBB1117056.1"/>
    </source>
</evidence>
<gene>
    <name evidence="3" type="ORF">H4O09_08340</name>
</gene>
<evidence type="ECO:0000256" key="1">
    <source>
        <dbReference type="SAM" id="Phobius"/>
    </source>
</evidence>
<organism evidence="3 4">
    <name type="scientific">Stenotrophomonas koreensis</name>
    <dbReference type="NCBI Taxonomy" id="266128"/>
    <lineage>
        <taxon>Bacteria</taxon>
        <taxon>Pseudomonadati</taxon>
        <taxon>Pseudomonadota</taxon>
        <taxon>Gammaproteobacteria</taxon>
        <taxon>Lysobacterales</taxon>
        <taxon>Lysobacteraceae</taxon>
        <taxon>Stenotrophomonas</taxon>
    </lineage>
</organism>